<feature type="region of interest" description="Disordered" evidence="1">
    <location>
        <begin position="184"/>
        <end position="308"/>
    </location>
</feature>
<dbReference type="AlphaFoldDB" id="A0A919V2D8"/>
<feature type="compositionally biased region" description="Polar residues" evidence="1">
    <location>
        <begin position="523"/>
        <end position="540"/>
    </location>
</feature>
<feature type="domain" description="Peptidase C51" evidence="2">
    <location>
        <begin position="41"/>
        <end position="126"/>
    </location>
</feature>
<dbReference type="InterPro" id="IPR038765">
    <property type="entry name" value="Papain-like_cys_pep_sf"/>
</dbReference>
<dbReference type="Pfam" id="PF05257">
    <property type="entry name" value="CHAP"/>
    <property type="match status" value="1"/>
</dbReference>
<keyword evidence="4" id="KW-1185">Reference proteome</keyword>
<name>A0A919V2D8_9ACTN</name>
<comment type="caution">
    <text evidence="3">The sequence shown here is derived from an EMBL/GenBank/DDBJ whole genome shotgun (WGS) entry which is preliminary data.</text>
</comment>
<reference evidence="3" key="1">
    <citation type="submission" date="2021-01" db="EMBL/GenBank/DDBJ databases">
        <title>Whole genome shotgun sequence of Sinosporangium siamense NBRC 109515.</title>
        <authorList>
            <person name="Komaki H."/>
            <person name="Tamura T."/>
        </authorList>
    </citation>
    <scope>NUCLEOTIDE SEQUENCE</scope>
    <source>
        <strain evidence="3">NBRC 109515</strain>
    </source>
</reference>
<protein>
    <recommendedName>
        <fullName evidence="2">Peptidase C51 domain-containing protein</fullName>
    </recommendedName>
</protein>
<feature type="compositionally biased region" description="Basic and acidic residues" evidence="1">
    <location>
        <begin position="296"/>
        <end position="308"/>
    </location>
</feature>
<dbReference type="SUPFAM" id="SSF54001">
    <property type="entry name" value="Cysteine proteinases"/>
    <property type="match status" value="1"/>
</dbReference>
<feature type="region of interest" description="Disordered" evidence="1">
    <location>
        <begin position="457"/>
        <end position="608"/>
    </location>
</feature>
<feature type="compositionally biased region" description="Low complexity" evidence="1">
    <location>
        <begin position="461"/>
        <end position="477"/>
    </location>
</feature>
<evidence type="ECO:0000259" key="2">
    <source>
        <dbReference type="Pfam" id="PF05257"/>
    </source>
</evidence>
<evidence type="ECO:0000313" key="4">
    <source>
        <dbReference type="Proteomes" id="UP000606172"/>
    </source>
</evidence>
<feature type="compositionally biased region" description="Low complexity" evidence="1">
    <location>
        <begin position="374"/>
        <end position="385"/>
    </location>
</feature>
<accession>A0A919V2D8</accession>
<dbReference type="RefSeq" id="WP_204019611.1">
    <property type="nucleotide sequence ID" value="NZ_BOOW01000001.1"/>
</dbReference>
<evidence type="ECO:0000256" key="1">
    <source>
        <dbReference type="SAM" id="MobiDB-lite"/>
    </source>
</evidence>
<gene>
    <name evidence="3" type="ORF">Ssi02_00360</name>
</gene>
<feature type="region of interest" description="Disordered" evidence="1">
    <location>
        <begin position="359"/>
        <end position="386"/>
    </location>
</feature>
<sequence length="608" mass="64446">MTPETNKFIKLLESELGYAEKSNGYTKFGKWYNSVDSRVDYTNQPWCDMYISWAAKKLGYEDWIGQFAWTPSHAQWFKKQGAWGTTPKPGALVFYDWSGSRKIGKIDHVGVVVRVEGKRIHTIEGNIDGGVAKRKVRDQRKVVGYGYPEEVKARLEQLDLSVVESALGPVADGRDTGTTVAGIPMPPATPETAPVPETPVLALDGQGSPVTDGDGTTLSPQTGDLLDTAGPPSSVLAQTRPGTAPAAGGGAGESTAAKPASGQDAGTAKPLTTTSPGKHRKPEAYNPREPAGTAEADSHDTTPVAADHEFPAPADLAGQALVGSLVLAAVAVFAHAKTRLRLAHAVRVPQARPATLRAQNTRAGRDRARRPVRAADAPAVSAPAPLCEPTLTGTRHADFSVPPTTTAAPLVNAAPVGAADKAAESVTLDLASTGRTAEGAAAAPAATSAPASFTWFTPKVQPTGAQPDATPQPTTPQESLLPYRGRRRRRERLAEDYGSFRAEAPLRGRRHRLSHTAPPDTRPTATSRGRRQSAVSQQSMPLAAPVHLQDDLTPHGFSTDAPLRGRRHRNTPTTAVFDAPATTEPGAASRTESRTESRRGNGRHRRTP</sequence>
<proteinExistence type="predicted"/>
<dbReference type="EMBL" id="BOOW01000001">
    <property type="protein sequence ID" value="GII89805.1"/>
    <property type="molecule type" value="Genomic_DNA"/>
</dbReference>
<dbReference type="Proteomes" id="UP000606172">
    <property type="component" value="Unassembled WGS sequence"/>
</dbReference>
<organism evidence="3 4">
    <name type="scientific">Sinosporangium siamense</name>
    <dbReference type="NCBI Taxonomy" id="1367973"/>
    <lineage>
        <taxon>Bacteria</taxon>
        <taxon>Bacillati</taxon>
        <taxon>Actinomycetota</taxon>
        <taxon>Actinomycetes</taxon>
        <taxon>Streptosporangiales</taxon>
        <taxon>Streptosporangiaceae</taxon>
        <taxon>Sinosporangium</taxon>
    </lineage>
</organism>
<feature type="compositionally biased region" description="Low complexity" evidence="1">
    <location>
        <begin position="190"/>
        <end position="200"/>
    </location>
</feature>
<evidence type="ECO:0000313" key="3">
    <source>
        <dbReference type="EMBL" id="GII89805.1"/>
    </source>
</evidence>
<dbReference type="InterPro" id="IPR007921">
    <property type="entry name" value="CHAP_dom"/>
</dbReference>
<dbReference type="Gene3D" id="3.90.1720.10">
    <property type="entry name" value="endopeptidase domain like (from Nostoc punctiforme)"/>
    <property type="match status" value="1"/>
</dbReference>